<accession>A0A1B0GEG2</accession>
<dbReference type="GO" id="GO:0004252">
    <property type="term" value="F:serine-type endopeptidase activity"/>
    <property type="evidence" value="ECO:0007669"/>
    <property type="project" value="InterPro"/>
</dbReference>
<keyword evidence="2" id="KW-0645">Protease</keyword>
<dbReference type="Pfam" id="PF00089">
    <property type="entry name" value="Trypsin"/>
    <property type="match status" value="1"/>
</dbReference>
<evidence type="ECO:0000313" key="8">
    <source>
        <dbReference type="Proteomes" id="UP000092444"/>
    </source>
</evidence>
<evidence type="ECO:0000256" key="5">
    <source>
        <dbReference type="ARBA" id="ARBA00023157"/>
    </source>
</evidence>
<proteinExistence type="inferred from homology"/>
<dbReference type="VEuPathDB" id="VectorBase:GMOY011686"/>
<organism evidence="7 8">
    <name type="scientific">Glossina morsitans morsitans</name>
    <name type="common">Savannah tsetse fly</name>
    <dbReference type="NCBI Taxonomy" id="37546"/>
    <lineage>
        <taxon>Eukaryota</taxon>
        <taxon>Metazoa</taxon>
        <taxon>Ecdysozoa</taxon>
        <taxon>Arthropoda</taxon>
        <taxon>Hexapoda</taxon>
        <taxon>Insecta</taxon>
        <taxon>Pterygota</taxon>
        <taxon>Neoptera</taxon>
        <taxon>Endopterygota</taxon>
        <taxon>Diptera</taxon>
        <taxon>Brachycera</taxon>
        <taxon>Muscomorpha</taxon>
        <taxon>Hippoboscoidea</taxon>
        <taxon>Glossinidae</taxon>
        <taxon>Glossina</taxon>
    </lineage>
</organism>
<evidence type="ECO:0000256" key="4">
    <source>
        <dbReference type="ARBA" id="ARBA00022825"/>
    </source>
</evidence>
<reference evidence="7" key="1">
    <citation type="submission" date="2020-05" db="UniProtKB">
        <authorList>
            <consortium name="EnsemblMetazoa"/>
        </authorList>
    </citation>
    <scope>IDENTIFICATION</scope>
    <source>
        <strain evidence="7">Yale</strain>
    </source>
</reference>
<protein>
    <recommendedName>
        <fullName evidence="6">Peptidase S1 domain-containing protein</fullName>
    </recommendedName>
</protein>
<dbReference type="EMBL" id="CCAG010012249">
    <property type="status" value="NOT_ANNOTATED_CDS"/>
    <property type="molecule type" value="Genomic_DNA"/>
</dbReference>
<dbReference type="PANTHER" id="PTHR24276">
    <property type="entry name" value="POLYSERASE-RELATED"/>
    <property type="match status" value="1"/>
</dbReference>
<evidence type="ECO:0000259" key="6">
    <source>
        <dbReference type="PROSITE" id="PS50240"/>
    </source>
</evidence>
<name>A0A1B0GEG2_GLOMM</name>
<dbReference type="PRINTS" id="PR00722">
    <property type="entry name" value="CHYMOTRYPSIN"/>
</dbReference>
<dbReference type="PhylomeDB" id="A0A1B0GEG2"/>
<dbReference type="InterPro" id="IPR001314">
    <property type="entry name" value="Peptidase_S1A"/>
</dbReference>
<dbReference type="InterPro" id="IPR001254">
    <property type="entry name" value="Trypsin_dom"/>
</dbReference>
<dbReference type="EMBL" id="CCAG010012248">
    <property type="status" value="NOT_ANNOTATED_CDS"/>
    <property type="molecule type" value="Genomic_DNA"/>
</dbReference>
<dbReference type="Proteomes" id="UP000092444">
    <property type="component" value="Unassembled WGS sequence"/>
</dbReference>
<dbReference type="PANTHER" id="PTHR24276:SF91">
    <property type="entry name" value="AT26814P-RELATED"/>
    <property type="match status" value="1"/>
</dbReference>
<evidence type="ECO:0000256" key="3">
    <source>
        <dbReference type="ARBA" id="ARBA00022801"/>
    </source>
</evidence>
<evidence type="ECO:0000256" key="2">
    <source>
        <dbReference type="ARBA" id="ARBA00022670"/>
    </source>
</evidence>
<dbReference type="Gene3D" id="2.40.10.10">
    <property type="entry name" value="Trypsin-like serine proteases"/>
    <property type="match status" value="2"/>
</dbReference>
<keyword evidence="3" id="KW-0378">Hydrolase</keyword>
<dbReference type="SMART" id="SM00020">
    <property type="entry name" value="Tryp_SPc"/>
    <property type="match status" value="1"/>
</dbReference>
<keyword evidence="8" id="KW-1185">Reference proteome</keyword>
<feature type="domain" description="Peptidase S1" evidence="6">
    <location>
        <begin position="37"/>
        <end position="247"/>
    </location>
</feature>
<evidence type="ECO:0000313" key="7">
    <source>
        <dbReference type="EnsemblMetazoa" id="GMOY011686-PA"/>
    </source>
</evidence>
<evidence type="ECO:0000256" key="1">
    <source>
        <dbReference type="ARBA" id="ARBA00007664"/>
    </source>
</evidence>
<dbReference type="InterPro" id="IPR050430">
    <property type="entry name" value="Peptidase_S1"/>
</dbReference>
<dbReference type="AlphaFoldDB" id="A0A1B0GEG2"/>
<dbReference type="InterPro" id="IPR009003">
    <property type="entry name" value="Peptidase_S1_PA"/>
</dbReference>
<dbReference type="CDD" id="cd00190">
    <property type="entry name" value="Tryp_SPc"/>
    <property type="match status" value="1"/>
</dbReference>
<dbReference type="STRING" id="37546.A0A1B0GEG2"/>
<sequence>MLATVYYSLVEYAMTQVAFSQIQVMSKLNEDDEIFMITGGYRPETHTLAKYVVSVRKRFVNSIFGDAHLCGGSIISAKVILTSAQCLFISDTERQYHASELSVVVGTTHRLNRTSTTERLLISHIKIHEKFSPDAIYWDIALIILYRKIKLNGSSAAIISLSVIPVDINTVCTVLGWGRIYENGPKADQIVYVDVAVLDNSTCMRLNPHIGEEQFCAADVDDLSKDACQSDVGGPLICDGIFHYSAM</sequence>
<dbReference type="SUPFAM" id="SSF50494">
    <property type="entry name" value="Trypsin-like serine proteases"/>
    <property type="match status" value="1"/>
</dbReference>
<keyword evidence="4" id="KW-0720">Serine protease</keyword>
<dbReference type="InterPro" id="IPR043504">
    <property type="entry name" value="Peptidase_S1_PA_chymotrypsin"/>
</dbReference>
<dbReference type="GO" id="GO:0006508">
    <property type="term" value="P:proteolysis"/>
    <property type="evidence" value="ECO:0007669"/>
    <property type="project" value="UniProtKB-KW"/>
</dbReference>
<dbReference type="EnsemblMetazoa" id="GMOY011686-RA">
    <property type="protein sequence ID" value="GMOY011686-PA"/>
    <property type="gene ID" value="GMOY011686"/>
</dbReference>
<keyword evidence="5" id="KW-1015">Disulfide bond</keyword>
<comment type="similarity">
    <text evidence="1">Belongs to the peptidase S1 family.</text>
</comment>
<dbReference type="PROSITE" id="PS50240">
    <property type="entry name" value="TRYPSIN_DOM"/>
    <property type="match status" value="1"/>
</dbReference>